<name>A0A238JMR3_9RHOB</name>
<evidence type="ECO:0000256" key="1">
    <source>
        <dbReference type="SAM" id="SignalP"/>
    </source>
</evidence>
<accession>A0A238JMR3</accession>
<dbReference type="EMBL" id="FXYE01000001">
    <property type="protein sequence ID" value="SMX31172.1"/>
    <property type="molecule type" value="Genomic_DNA"/>
</dbReference>
<gene>
    <name evidence="2" type="ORF">COL8621_00314</name>
</gene>
<keyword evidence="1" id="KW-0732">Signal</keyword>
<reference evidence="3" key="1">
    <citation type="submission" date="2017-05" db="EMBL/GenBank/DDBJ databases">
        <authorList>
            <person name="Rodrigo-Torres L."/>
            <person name="Arahal R. D."/>
            <person name="Lucena T."/>
        </authorList>
    </citation>
    <scope>NUCLEOTIDE SEQUENCE [LARGE SCALE GENOMIC DNA]</scope>
    <source>
        <strain evidence="3">CECT 8621</strain>
    </source>
</reference>
<keyword evidence="3" id="KW-1185">Reference proteome</keyword>
<dbReference type="RefSeq" id="WP_093965583.1">
    <property type="nucleotide sequence ID" value="NZ_FXYE01000001.1"/>
</dbReference>
<sequence>MLKLIIFAIFLGLLPSGSQAQANDDWGDLDALLSQTLAGGAAPAASIWLPNADTAQAATEALGIVYVHVPGSAGSATIHAGLFQKLDSGFTSVAQINGLLGFEPRDQVFGPTDITLTTTMPNPGDPRCCPTGVGHWRIDRATMIAQRLN</sequence>
<dbReference type="AlphaFoldDB" id="A0A238JMR3"/>
<dbReference type="OrthoDB" id="7724906at2"/>
<evidence type="ECO:0000313" key="3">
    <source>
        <dbReference type="Proteomes" id="UP000202922"/>
    </source>
</evidence>
<feature type="signal peptide" evidence="1">
    <location>
        <begin position="1"/>
        <end position="20"/>
    </location>
</feature>
<evidence type="ECO:0000313" key="2">
    <source>
        <dbReference type="EMBL" id="SMX31172.1"/>
    </source>
</evidence>
<proteinExistence type="predicted"/>
<dbReference type="Proteomes" id="UP000202922">
    <property type="component" value="Unassembled WGS sequence"/>
</dbReference>
<organism evidence="2 3">
    <name type="scientific">Actibacterium lipolyticum</name>
    <dbReference type="NCBI Taxonomy" id="1524263"/>
    <lineage>
        <taxon>Bacteria</taxon>
        <taxon>Pseudomonadati</taxon>
        <taxon>Pseudomonadota</taxon>
        <taxon>Alphaproteobacteria</taxon>
        <taxon>Rhodobacterales</taxon>
        <taxon>Roseobacteraceae</taxon>
        <taxon>Actibacterium</taxon>
    </lineage>
</organism>
<protein>
    <submittedName>
        <fullName evidence="2">Uncharacterized protein</fullName>
    </submittedName>
</protein>
<feature type="chain" id="PRO_5012014459" evidence="1">
    <location>
        <begin position="21"/>
        <end position="149"/>
    </location>
</feature>